<keyword evidence="8" id="KW-1185">Reference proteome</keyword>
<evidence type="ECO:0000256" key="1">
    <source>
        <dbReference type="ARBA" id="ARBA00009183"/>
    </source>
</evidence>
<keyword evidence="6" id="KW-0503">Monooxygenase</keyword>
<protein>
    <recommendedName>
        <fullName evidence="6">Flavin-containing monooxygenase</fullName>
        <ecNumber evidence="6">1.-.-.-</ecNumber>
    </recommendedName>
</protein>
<name>A0AAP0LDS9_9MAGN</name>
<comment type="similarity">
    <text evidence="1 6">Belongs to the FMO family.</text>
</comment>
<keyword evidence="4 6" id="KW-0560">Oxidoreductase</keyword>
<dbReference type="Gene3D" id="3.50.50.60">
    <property type="entry name" value="FAD/NAD(P)-binding domain"/>
    <property type="match status" value="1"/>
</dbReference>
<evidence type="ECO:0000256" key="2">
    <source>
        <dbReference type="ARBA" id="ARBA00022630"/>
    </source>
</evidence>
<keyword evidence="3 6" id="KW-0274">FAD</keyword>
<dbReference type="PANTHER" id="PTHR43539:SF9">
    <property type="entry name" value="INDOLE-3-PYRUVATE MONOOXYGENASE YUCCA11-RELATED"/>
    <property type="match status" value="1"/>
</dbReference>
<dbReference type="Proteomes" id="UP001419268">
    <property type="component" value="Unassembled WGS sequence"/>
</dbReference>
<dbReference type="InterPro" id="IPR020946">
    <property type="entry name" value="Flavin_mOase-like"/>
</dbReference>
<evidence type="ECO:0000256" key="3">
    <source>
        <dbReference type="ARBA" id="ARBA00022827"/>
    </source>
</evidence>
<comment type="cofactor">
    <cofactor evidence="6">
        <name>FAD</name>
        <dbReference type="ChEBI" id="CHEBI:57692"/>
    </cofactor>
</comment>
<dbReference type="GO" id="GO:0050661">
    <property type="term" value="F:NADP binding"/>
    <property type="evidence" value="ECO:0007669"/>
    <property type="project" value="InterPro"/>
</dbReference>
<dbReference type="EC" id="1.-.-.-" evidence="6"/>
<gene>
    <name evidence="7" type="ORF">Scep_002335</name>
</gene>
<keyword evidence="2 6" id="KW-0285">Flavoprotein</keyword>
<evidence type="ECO:0000256" key="4">
    <source>
        <dbReference type="ARBA" id="ARBA00023002"/>
    </source>
</evidence>
<dbReference type="PRINTS" id="PR00370">
    <property type="entry name" value="FMOXYGENASE"/>
</dbReference>
<dbReference type="GO" id="GO:0103075">
    <property type="term" value="F:indole-3-pyruvate monooxygenase activity"/>
    <property type="evidence" value="ECO:0007669"/>
    <property type="project" value="UniProtKB-EC"/>
</dbReference>
<dbReference type="AlphaFoldDB" id="A0AAP0LDS9"/>
<dbReference type="PANTHER" id="PTHR43539">
    <property type="entry name" value="FLAVIN-BINDING MONOOXYGENASE-LIKE PROTEIN (AFU_ORTHOLOGUE AFUA_4G09220)"/>
    <property type="match status" value="1"/>
</dbReference>
<dbReference type="InterPro" id="IPR000960">
    <property type="entry name" value="Flavin_mOase"/>
</dbReference>
<evidence type="ECO:0000256" key="6">
    <source>
        <dbReference type="RuleBase" id="RU361177"/>
    </source>
</evidence>
<dbReference type="InterPro" id="IPR050982">
    <property type="entry name" value="Auxin_biosynth/cation_transpt"/>
</dbReference>
<proteinExistence type="inferred from homology"/>
<dbReference type="GO" id="GO:0050660">
    <property type="term" value="F:flavin adenine dinucleotide binding"/>
    <property type="evidence" value="ECO:0007669"/>
    <property type="project" value="InterPro"/>
</dbReference>
<sequence>MLVDVVVEQAVVVIVGAGPSGLATSACLNNLSIPNIILEKESFHASLWKLRTYDRLKLHLAKEFCNLPHMPFSPSAPTYISKDDFIRYLDNYVSKFNLSPRYHRLVKSASCEKLTGRWQIEVENTKSGETELYIAEFLVVASGENAEGYIPKIHGLHNFVGEITHSRDYKSGSKYSGKDVLVVGCGNSGMEIAYDLAESKACTSIVIRSSVHILTKEMVHLGMVLLKYLPLSFVDSFITLISRFWYGDLAKYGIERPANGPFYIKATQGRSAVIDVGTVKKIKEGEIKVLPELVSVQETNLKFSNGEIRKFDAIIFATGYKSGIHKWLKEYGYIFNEEGLPKNKFPNHWRGSNGLYCAGFSRRGLAGVSMDAVAIAQDINLMMVERRVDIN</sequence>
<comment type="caution">
    <text evidence="7">The sequence shown here is derived from an EMBL/GenBank/DDBJ whole genome shotgun (WGS) entry which is preliminary data.</text>
</comment>
<evidence type="ECO:0000256" key="5">
    <source>
        <dbReference type="ARBA" id="ARBA00047707"/>
    </source>
</evidence>
<dbReference type="SUPFAM" id="SSF51905">
    <property type="entry name" value="FAD/NAD(P)-binding domain"/>
    <property type="match status" value="2"/>
</dbReference>
<dbReference type="Pfam" id="PF00743">
    <property type="entry name" value="FMO-like"/>
    <property type="match status" value="1"/>
</dbReference>
<organism evidence="7 8">
    <name type="scientific">Stephania cephalantha</name>
    <dbReference type="NCBI Taxonomy" id="152367"/>
    <lineage>
        <taxon>Eukaryota</taxon>
        <taxon>Viridiplantae</taxon>
        <taxon>Streptophyta</taxon>
        <taxon>Embryophyta</taxon>
        <taxon>Tracheophyta</taxon>
        <taxon>Spermatophyta</taxon>
        <taxon>Magnoliopsida</taxon>
        <taxon>Ranunculales</taxon>
        <taxon>Menispermaceae</taxon>
        <taxon>Menispermoideae</taxon>
        <taxon>Cissampelideae</taxon>
        <taxon>Stephania</taxon>
    </lineage>
</organism>
<dbReference type="GO" id="GO:0004499">
    <property type="term" value="F:N,N-dimethylaniline monooxygenase activity"/>
    <property type="evidence" value="ECO:0007669"/>
    <property type="project" value="InterPro"/>
</dbReference>
<dbReference type="EMBL" id="JBBNAG010000001">
    <property type="protein sequence ID" value="KAK9167144.1"/>
    <property type="molecule type" value="Genomic_DNA"/>
</dbReference>
<reference evidence="7 8" key="1">
    <citation type="submission" date="2024-01" db="EMBL/GenBank/DDBJ databases">
        <title>Genome assemblies of Stephania.</title>
        <authorList>
            <person name="Yang L."/>
        </authorList>
    </citation>
    <scope>NUCLEOTIDE SEQUENCE [LARGE SCALE GENOMIC DNA]</scope>
    <source>
        <strain evidence="7">JXDWG</strain>
        <tissue evidence="7">Leaf</tissue>
    </source>
</reference>
<evidence type="ECO:0000313" key="8">
    <source>
        <dbReference type="Proteomes" id="UP001419268"/>
    </source>
</evidence>
<comment type="catalytic activity">
    <reaction evidence="5">
        <text>indole-3-pyruvate + NADPH + O2 + H(+) = (indol-3-yl)acetate + CO2 + NADP(+) + H2O</text>
        <dbReference type="Rhea" id="RHEA:34331"/>
        <dbReference type="ChEBI" id="CHEBI:15377"/>
        <dbReference type="ChEBI" id="CHEBI:15378"/>
        <dbReference type="ChEBI" id="CHEBI:15379"/>
        <dbReference type="ChEBI" id="CHEBI:16526"/>
        <dbReference type="ChEBI" id="CHEBI:17640"/>
        <dbReference type="ChEBI" id="CHEBI:30854"/>
        <dbReference type="ChEBI" id="CHEBI:57783"/>
        <dbReference type="ChEBI" id="CHEBI:58349"/>
        <dbReference type="EC" id="1.14.13.168"/>
    </reaction>
</comment>
<evidence type="ECO:0000313" key="7">
    <source>
        <dbReference type="EMBL" id="KAK9167144.1"/>
    </source>
</evidence>
<dbReference type="InterPro" id="IPR036188">
    <property type="entry name" value="FAD/NAD-bd_sf"/>
</dbReference>
<accession>A0AAP0LDS9</accession>